<dbReference type="SUPFAM" id="SSF52172">
    <property type="entry name" value="CheY-like"/>
    <property type="match status" value="1"/>
</dbReference>
<dbReference type="InterPro" id="IPR058245">
    <property type="entry name" value="NreC/VraR/RcsB-like_REC"/>
</dbReference>
<dbReference type="InterPro" id="IPR016032">
    <property type="entry name" value="Sig_transdc_resp-reg_C-effctor"/>
</dbReference>
<dbReference type="InterPro" id="IPR039420">
    <property type="entry name" value="WalR-like"/>
</dbReference>
<evidence type="ECO:0000313" key="8">
    <source>
        <dbReference type="EMBL" id="MFC4293532.1"/>
    </source>
</evidence>
<feature type="domain" description="HTH luxR-type" evidence="6">
    <location>
        <begin position="141"/>
        <end position="206"/>
    </location>
</feature>
<dbReference type="PANTHER" id="PTHR43214">
    <property type="entry name" value="TWO-COMPONENT RESPONSE REGULATOR"/>
    <property type="match status" value="1"/>
</dbReference>
<accession>A0ABV8RJM4</accession>
<dbReference type="InterPro" id="IPR001789">
    <property type="entry name" value="Sig_transdc_resp-reg_receiver"/>
</dbReference>
<sequence length="208" mass="22684">MTVPVIIADDHPFILSGVESVLGNSRFKVMATATDGQQALDAIAAHDPAIAILDVRMPVLGGVAVLQALREAGDRRVVVLLTADIEDRQLITALDAGVDGIVFKEGGEDRLIECLETVHAGERYIPGAILAHADKVRRTVDADPFRQLTAREAELVWMLGQGLKNREIAERFDLSEGAIKFAFHAIYRKLGVSTRTELAMMVQRRGFA</sequence>
<evidence type="ECO:0000256" key="1">
    <source>
        <dbReference type="ARBA" id="ARBA00022553"/>
    </source>
</evidence>
<feature type="modified residue" description="4-aspartylphosphate" evidence="5">
    <location>
        <position position="54"/>
    </location>
</feature>
<dbReference type="PROSITE" id="PS50043">
    <property type="entry name" value="HTH_LUXR_2"/>
    <property type="match status" value="1"/>
</dbReference>
<keyword evidence="3" id="KW-0238">DNA-binding</keyword>
<dbReference type="CDD" id="cd17535">
    <property type="entry name" value="REC_NarL-like"/>
    <property type="match status" value="1"/>
</dbReference>
<dbReference type="InterPro" id="IPR000792">
    <property type="entry name" value="Tscrpt_reg_LuxR_C"/>
</dbReference>
<dbReference type="Pfam" id="PF00072">
    <property type="entry name" value="Response_reg"/>
    <property type="match status" value="1"/>
</dbReference>
<comment type="caution">
    <text evidence="8">The sequence shown here is derived from an EMBL/GenBank/DDBJ whole genome shotgun (WGS) entry which is preliminary data.</text>
</comment>
<name>A0ABV8RJM4_9SPHN</name>
<dbReference type="PANTHER" id="PTHR43214:SF41">
    <property type="entry name" value="NITRATE_NITRITE RESPONSE REGULATOR PROTEIN NARP"/>
    <property type="match status" value="1"/>
</dbReference>
<dbReference type="CDD" id="cd06170">
    <property type="entry name" value="LuxR_C_like"/>
    <property type="match status" value="1"/>
</dbReference>
<protein>
    <submittedName>
        <fullName evidence="8">Response regulator</fullName>
    </submittedName>
</protein>
<gene>
    <name evidence="8" type="ORF">ACFO0A_00510</name>
</gene>
<evidence type="ECO:0000259" key="7">
    <source>
        <dbReference type="PROSITE" id="PS50110"/>
    </source>
</evidence>
<evidence type="ECO:0000256" key="4">
    <source>
        <dbReference type="ARBA" id="ARBA00023163"/>
    </source>
</evidence>
<keyword evidence="1 5" id="KW-0597">Phosphoprotein</keyword>
<proteinExistence type="predicted"/>
<dbReference type="Pfam" id="PF00196">
    <property type="entry name" value="GerE"/>
    <property type="match status" value="1"/>
</dbReference>
<dbReference type="SUPFAM" id="SSF46894">
    <property type="entry name" value="C-terminal effector domain of the bipartite response regulators"/>
    <property type="match status" value="1"/>
</dbReference>
<evidence type="ECO:0000256" key="5">
    <source>
        <dbReference type="PROSITE-ProRule" id="PRU00169"/>
    </source>
</evidence>
<dbReference type="PRINTS" id="PR00038">
    <property type="entry name" value="HTHLUXR"/>
</dbReference>
<dbReference type="Gene3D" id="3.40.50.2300">
    <property type="match status" value="1"/>
</dbReference>
<evidence type="ECO:0000256" key="3">
    <source>
        <dbReference type="ARBA" id="ARBA00023125"/>
    </source>
</evidence>
<dbReference type="RefSeq" id="WP_379537027.1">
    <property type="nucleotide sequence ID" value="NZ_JBHSDR010000003.1"/>
</dbReference>
<dbReference type="InterPro" id="IPR011006">
    <property type="entry name" value="CheY-like_superfamily"/>
</dbReference>
<dbReference type="SMART" id="SM00421">
    <property type="entry name" value="HTH_LUXR"/>
    <property type="match status" value="1"/>
</dbReference>
<keyword evidence="9" id="KW-1185">Reference proteome</keyword>
<dbReference type="EMBL" id="JBHSDR010000003">
    <property type="protein sequence ID" value="MFC4293532.1"/>
    <property type="molecule type" value="Genomic_DNA"/>
</dbReference>
<keyword evidence="4" id="KW-0804">Transcription</keyword>
<evidence type="ECO:0000259" key="6">
    <source>
        <dbReference type="PROSITE" id="PS50043"/>
    </source>
</evidence>
<evidence type="ECO:0000256" key="2">
    <source>
        <dbReference type="ARBA" id="ARBA00023015"/>
    </source>
</evidence>
<dbReference type="PROSITE" id="PS50110">
    <property type="entry name" value="RESPONSE_REGULATORY"/>
    <property type="match status" value="1"/>
</dbReference>
<dbReference type="SMART" id="SM00448">
    <property type="entry name" value="REC"/>
    <property type="match status" value="1"/>
</dbReference>
<reference evidence="9" key="1">
    <citation type="journal article" date="2019" name="Int. J. Syst. Evol. Microbiol.">
        <title>The Global Catalogue of Microorganisms (GCM) 10K type strain sequencing project: providing services to taxonomists for standard genome sequencing and annotation.</title>
        <authorList>
            <consortium name="The Broad Institute Genomics Platform"/>
            <consortium name="The Broad Institute Genome Sequencing Center for Infectious Disease"/>
            <person name="Wu L."/>
            <person name="Ma J."/>
        </authorList>
    </citation>
    <scope>NUCLEOTIDE SEQUENCE [LARGE SCALE GENOMIC DNA]</scope>
    <source>
        <strain evidence="9">CGMCC 1.12989</strain>
    </source>
</reference>
<feature type="domain" description="Response regulatory" evidence="7">
    <location>
        <begin position="4"/>
        <end position="119"/>
    </location>
</feature>
<keyword evidence="2" id="KW-0805">Transcription regulation</keyword>
<evidence type="ECO:0000313" key="9">
    <source>
        <dbReference type="Proteomes" id="UP001595828"/>
    </source>
</evidence>
<dbReference type="Proteomes" id="UP001595828">
    <property type="component" value="Unassembled WGS sequence"/>
</dbReference>
<organism evidence="8 9">
    <name type="scientific">Novosphingobium tardum</name>
    <dbReference type="NCBI Taxonomy" id="1538021"/>
    <lineage>
        <taxon>Bacteria</taxon>
        <taxon>Pseudomonadati</taxon>
        <taxon>Pseudomonadota</taxon>
        <taxon>Alphaproteobacteria</taxon>
        <taxon>Sphingomonadales</taxon>
        <taxon>Sphingomonadaceae</taxon>
        <taxon>Novosphingobium</taxon>
    </lineage>
</organism>